<reference evidence="2 3" key="1">
    <citation type="submission" date="2020-04" db="EMBL/GenBank/DDBJ databases">
        <title>Chromosome-level genome assembly of a cyprinid fish Onychostoma macrolepis by integration of Nanopore Sequencing, Bionano and Hi-C technology.</title>
        <authorList>
            <person name="Wang D."/>
        </authorList>
    </citation>
    <scope>NUCLEOTIDE SEQUENCE [LARGE SCALE GENOMIC DNA]</scope>
    <source>
        <strain evidence="2">SWU-2019</strain>
        <tissue evidence="2">Muscle</tissue>
    </source>
</reference>
<proteinExistence type="predicted"/>
<evidence type="ECO:0000313" key="2">
    <source>
        <dbReference type="EMBL" id="KAF4114159.1"/>
    </source>
</evidence>
<sequence length="443" mass="49602">MGFTACIKLQLATREEAEAWLEDIQQSSRVTLRVDKTYPITEDTVRRNSYRVDMKCQHNTRQTGSSKKNTHCPAVLYLVLKKHRHSQNRKSRSSDTHIQEGLLLHVTIKHHHNHRLGCSEALQHRDVSRETVEKLEKLFQSGHSPSSALNTLKYDLQEEQSDSYLYASADRSICPDVQFCYRLYYSIFKRDYGASSGDAMLENLQERLEVYNKEQCETCGRMESTADGQTVIALCTPVMKRIHRLERHSGEMLFMDSSGTQGPQEIGPQAGTSTPTQGTQAGTPQDGSGTEVSSQREHLKGRLRSMFNDLVDKLQNDETFQAPIQSLVSSYESILTDSGLISALSTFGKMRSAAARNIRMQARKGLQMSTQIGVQPTAVARRKTPLGGRRALITGRPPKRARREHNYGKVKEGSGALPRRLAPHSLAQCVSTSVSLGSQHSKK</sequence>
<dbReference type="PANTHER" id="PTHR35385">
    <property type="entry name" value="PROTEIN B, PUTATIVE-RELATED-RELATED"/>
    <property type="match status" value="1"/>
</dbReference>
<evidence type="ECO:0000313" key="3">
    <source>
        <dbReference type="Proteomes" id="UP000579812"/>
    </source>
</evidence>
<dbReference type="EMBL" id="JAAMOB010000004">
    <property type="protein sequence ID" value="KAF4114159.1"/>
    <property type="molecule type" value="Genomic_DNA"/>
</dbReference>
<protein>
    <submittedName>
        <fullName evidence="2">Uncharacterized protein</fullName>
    </submittedName>
</protein>
<keyword evidence="3" id="KW-1185">Reference proteome</keyword>
<name>A0A7J6D4I9_9TELE</name>
<dbReference type="PANTHER" id="PTHR35385:SF2">
    <property type="entry name" value="PROTEIN B, PUTATIVE-RELATED"/>
    <property type="match status" value="1"/>
</dbReference>
<dbReference type="Proteomes" id="UP000579812">
    <property type="component" value="Unassembled WGS sequence"/>
</dbReference>
<gene>
    <name evidence="2" type="ORF">G5714_004382</name>
</gene>
<feature type="compositionally biased region" description="Low complexity" evidence="1">
    <location>
        <begin position="267"/>
        <end position="285"/>
    </location>
</feature>
<comment type="caution">
    <text evidence="2">The sequence shown here is derived from an EMBL/GenBank/DDBJ whole genome shotgun (WGS) entry which is preliminary data.</text>
</comment>
<dbReference type="AlphaFoldDB" id="A0A7J6D4I9"/>
<evidence type="ECO:0000256" key="1">
    <source>
        <dbReference type="SAM" id="MobiDB-lite"/>
    </source>
</evidence>
<feature type="region of interest" description="Disordered" evidence="1">
    <location>
        <begin position="389"/>
        <end position="422"/>
    </location>
</feature>
<accession>A0A7J6D4I9</accession>
<organism evidence="2 3">
    <name type="scientific">Onychostoma macrolepis</name>
    <dbReference type="NCBI Taxonomy" id="369639"/>
    <lineage>
        <taxon>Eukaryota</taxon>
        <taxon>Metazoa</taxon>
        <taxon>Chordata</taxon>
        <taxon>Craniata</taxon>
        <taxon>Vertebrata</taxon>
        <taxon>Euteleostomi</taxon>
        <taxon>Actinopterygii</taxon>
        <taxon>Neopterygii</taxon>
        <taxon>Teleostei</taxon>
        <taxon>Ostariophysi</taxon>
        <taxon>Cypriniformes</taxon>
        <taxon>Cyprinidae</taxon>
        <taxon>Acrossocheilinae</taxon>
        <taxon>Onychostoma</taxon>
    </lineage>
</organism>
<feature type="region of interest" description="Disordered" evidence="1">
    <location>
        <begin position="256"/>
        <end position="296"/>
    </location>
</feature>